<accession>A0ABX8RTM1</accession>
<proteinExistence type="predicted"/>
<feature type="domain" description="ChsH2 rubredoxin-like zinc ribbon" evidence="2">
    <location>
        <begin position="13"/>
        <end position="49"/>
    </location>
</feature>
<dbReference type="InterPro" id="IPR002878">
    <property type="entry name" value="ChsH2_C"/>
</dbReference>
<protein>
    <submittedName>
        <fullName evidence="3">OB-fold domain-containing protein</fullName>
    </submittedName>
</protein>
<dbReference type="Pfam" id="PF12172">
    <property type="entry name" value="zf-ChsH2"/>
    <property type="match status" value="1"/>
</dbReference>
<organism evidence="3 4">
    <name type="scientific">Nocardia iowensis</name>
    <dbReference type="NCBI Taxonomy" id="204891"/>
    <lineage>
        <taxon>Bacteria</taxon>
        <taxon>Bacillati</taxon>
        <taxon>Actinomycetota</taxon>
        <taxon>Actinomycetes</taxon>
        <taxon>Mycobacteriales</taxon>
        <taxon>Nocardiaceae</taxon>
        <taxon>Nocardia</taxon>
    </lineage>
</organism>
<dbReference type="Pfam" id="PF01796">
    <property type="entry name" value="OB_ChsH2_C"/>
    <property type="match status" value="1"/>
</dbReference>
<name>A0ABX8RTM1_NOCIO</name>
<evidence type="ECO:0000313" key="4">
    <source>
        <dbReference type="Proteomes" id="UP000694257"/>
    </source>
</evidence>
<gene>
    <name evidence="3" type="ORF">KV110_07745</name>
</gene>
<evidence type="ECO:0000313" key="3">
    <source>
        <dbReference type="EMBL" id="QXN92992.1"/>
    </source>
</evidence>
<dbReference type="RefSeq" id="WP_218474668.1">
    <property type="nucleotide sequence ID" value="NZ_BAABJN010000001.1"/>
</dbReference>
<sequence>MNVPVDEITEPWWAATRGRRLLLQRCLECEQLQHYPRALCTGCGSTALDWTAACGRGVVDSFTVVHRAPGPEFEVPYVVARVRLTEGPILLTNLVGAEQWRCDDPVRLCWREIGDGRLLPVFEKENDGLRIDR</sequence>
<dbReference type="InterPro" id="IPR022002">
    <property type="entry name" value="ChsH2_Znr"/>
</dbReference>
<reference evidence="3 4" key="1">
    <citation type="submission" date="2021-07" db="EMBL/GenBank/DDBJ databases">
        <title>Whole Genome Sequence of Nocardia Iowensis.</title>
        <authorList>
            <person name="Lamm A."/>
            <person name="Collins-Fairclough A.M."/>
            <person name="Bunk B."/>
            <person name="Sproer C."/>
        </authorList>
    </citation>
    <scope>NUCLEOTIDE SEQUENCE [LARGE SCALE GENOMIC DNA]</scope>
    <source>
        <strain evidence="3 4">NRRL 5646</strain>
    </source>
</reference>
<dbReference type="PANTHER" id="PTHR34075">
    <property type="entry name" value="BLR3430 PROTEIN"/>
    <property type="match status" value="1"/>
</dbReference>
<feature type="domain" description="ChsH2 C-terminal OB-fold" evidence="1">
    <location>
        <begin position="50"/>
        <end position="111"/>
    </location>
</feature>
<dbReference type="Proteomes" id="UP000694257">
    <property type="component" value="Chromosome"/>
</dbReference>
<evidence type="ECO:0000259" key="2">
    <source>
        <dbReference type="Pfam" id="PF12172"/>
    </source>
</evidence>
<dbReference type="EMBL" id="CP078145">
    <property type="protein sequence ID" value="QXN92992.1"/>
    <property type="molecule type" value="Genomic_DNA"/>
</dbReference>
<evidence type="ECO:0000259" key="1">
    <source>
        <dbReference type="Pfam" id="PF01796"/>
    </source>
</evidence>
<dbReference type="PANTHER" id="PTHR34075:SF5">
    <property type="entry name" value="BLR3430 PROTEIN"/>
    <property type="match status" value="1"/>
</dbReference>
<dbReference type="InterPro" id="IPR052513">
    <property type="entry name" value="Thioester_dehydratase-like"/>
</dbReference>
<keyword evidence="4" id="KW-1185">Reference proteome</keyword>